<keyword evidence="3" id="KW-1185">Reference proteome</keyword>
<feature type="region of interest" description="Disordered" evidence="1">
    <location>
        <begin position="220"/>
        <end position="280"/>
    </location>
</feature>
<dbReference type="AlphaFoldDB" id="A0A8H7VV50"/>
<name>A0A8H7VV50_9FUNG</name>
<accession>A0A8H7VV50</accession>
<sequence>MEGTNEDQDLGEYGPHRIFQPIPLENSLCNDKTINERAVNFSRDCQLPKMNLSALYCLGVTIQEYSRYLATDILTEKRVTDGLKPLNSLFSQDELDEQNLDSIIEKYKPDDDVPAVVDDDDTPAATTHEKLTDMNGPYSFRNYHKFNVATSTNQSFYDKMLNSSDWRNVLKKKRRDPEADEQAAEKRREKNKLLAQKIASERVLQEERMKQEQKLKILQNTNNNNNNNQYQPQLEQIKPMAKRKLKREEEKQTGDIFDMSKKRKTINPKAKKKKKSANPF</sequence>
<protein>
    <submittedName>
        <fullName evidence="2">Uncharacterized protein</fullName>
    </submittedName>
</protein>
<feature type="compositionally biased region" description="Basic residues" evidence="1">
    <location>
        <begin position="261"/>
        <end position="280"/>
    </location>
</feature>
<organism evidence="2 3">
    <name type="scientific">Thamnidium elegans</name>
    <dbReference type="NCBI Taxonomy" id="101142"/>
    <lineage>
        <taxon>Eukaryota</taxon>
        <taxon>Fungi</taxon>
        <taxon>Fungi incertae sedis</taxon>
        <taxon>Mucoromycota</taxon>
        <taxon>Mucoromycotina</taxon>
        <taxon>Mucoromycetes</taxon>
        <taxon>Mucorales</taxon>
        <taxon>Mucorineae</taxon>
        <taxon>Mucoraceae</taxon>
        <taxon>Thamnidium</taxon>
    </lineage>
</organism>
<evidence type="ECO:0000313" key="3">
    <source>
        <dbReference type="Proteomes" id="UP000613177"/>
    </source>
</evidence>
<proteinExistence type="predicted"/>
<dbReference type="EMBL" id="JAEPRE010000056">
    <property type="protein sequence ID" value="KAG2234305.1"/>
    <property type="molecule type" value="Genomic_DNA"/>
</dbReference>
<comment type="caution">
    <text evidence="2">The sequence shown here is derived from an EMBL/GenBank/DDBJ whole genome shotgun (WGS) entry which is preliminary data.</text>
</comment>
<reference evidence="2" key="1">
    <citation type="submission" date="2021-01" db="EMBL/GenBank/DDBJ databases">
        <title>Metabolic potential, ecology and presence of endohyphal bacteria is reflected in genomic diversity of Mucoromycotina.</title>
        <authorList>
            <person name="Muszewska A."/>
            <person name="Okrasinska A."/>
            <person name="Steczkiewicz K."/>
            <person name="Drgas O."/>
            <person name="Orlowska M."/>
            <person name="Perlinska-Lenart U."/>
            <person name="Aleksandrzak-Piekarczyk T."/>
            <person name="Szatraj K."/>
            <person name="Zielenkiewicz U."/>
            <person name="Pilsyk S."/>
            <person name="Malc E."/>
            <person name="Mieczkowski P."/>
            <person name="Kruszewska J.S."/>
            <person name="Biernat P."/>
            <person name="Pawlowska J."/>
        </authorList>
    </citation>
    <scope>NUCLEOTIDE SEQUENCE</scope>
    <source>
        <strain evidence="2">WA0000018081</strain>
    </source>
</reference>
<evidence type="ECO:0000256" key="1">
    <source>
        <dbReference type="SAM" id="MobiDB-lite"/>
    </source>
</evidence>
<gene>
    <name evidence="2" type="ORF">INT48_000755</name>
</gene>
<dbReference type="Proteomes" id="UP000613177">
    <property type="component" value="Unassembled WGS sequence"/>
</dbReference>
<evidence type="ECO:0000313" key="2">
    <source>
        <dbReference type="EMBL" id="KAG2234305.1"/>
    </source>
</evidence>